<evidence type="ECO:0000256" key="5">
    <source>
        <dbReference type="ARBA" id="ARBA00023136"/>
    </source>
</evidence>
<dbReference type="Gene3D" id="2.40.170.20">
    <property type="entry name" value="TonB-dependent receptor, beta-barrel domain"/>
    <property type="match status" value="1"/>
</dbReference>
<comment type="similarity">
    <text evidence="7">Belongs to the TonB-dependent receptor family.</text>
</comment>
<gene>
    <name evidence="9" type="ORF">SAMN05443144_108153</name>
</gene>
<evidence type="ECO:0000256" key="7">
    <source>
        <dbReference type="PROSITE-ProRule" id="PRU01360"/>
    </source>
</evidence>
<dbReference type="InterPro" id="IPR037066">
    <property type="entry name" value="Plug_dom_sf"/>
</dbReference>
<dbReference type="NCBIfam" id="TIGR04057">
    <property type="entry name" value="SusC_RagA_signa"/>
    <property type="match status" value="1"/>
</dbReference>
<reference evidence="9 10" key="1">
    <citation type="submission" date="2016-11" db="EMBL/GenBank/DDBJ databases">
        <authorList>
            <person name="Jaros S."/>
            <person name="Januszkiewicz K."/>
            <person name="Wedrychowicz H."/>
        </authorList>
    </citation>
    <scope>NUCLEOTIDE SEQUENCE [LARGE SCALE GENOMIC DNA]</scope>
    <source>
        <strain evidence="9 10">DSM 21986</strain>
    </source>
</reference>
<evidence type="ECO:0000313" key="9">
    <source>
        <dbReference type="EMBL" id="SHF42891.1"/>
    </source>
</evidence>
<dbReference type="InterPro" id="IPR036942">
    <property type="entry name" value="Beta-barrel_TonB_sf"/>
</dbReference>
<dbReference type="SUPFAM" id="SSF56935">
    <property type="entry name" value="Porins"/>
    <property type="match status" value="1"/>
</dbReference>
<name>A0A1M5BK14_9BACT</name>
<dbReference type="Pfam" id="PF07715">
    <property type="entry name" value="Plug"/>
    <property type="match status" value="1"/>
</dbReference>
<dbReference type="Gene3D" id="2.170.130.10">
    <property type="entry name" value="TonB-dependent receptor, plug domain"/>
    <property type="match status" value="1"/>
</dbReference>
<evidence type="ECO:0000256" key="3">
    <source>
        <dbReference type="ARBA" id="ARBA00022452"/>
    </source>
</evidence>
<organism evidence="9 10">
    <name type="scientific">Fodinibius roseus</name>
    <dbReference type="NCBI Taxonomy" id="1194090"/>
    <lineage>
        <taxon>Bacteria</taxon>
        <taxon>Pseudomonadati</taxon>
        <taxon>Balneolota</taxon>
        <taxon>Balneolia</taxon>
        <taxon>Balneolales</taxon>
        <taxon>Balneolaceae</taxon>
        <taxon>Fodinibius</taxon>
    </lineage>
</organism>
<dbReference type="EMBL" id="FQUS01000008">
    <property type="protein sequence ID" value="SHF42891.1"/>
    <property type="molecule type" value="Genomic_DNA"/>
</dbReference>
<dbReference type="Pfam" id="PF13715">
    <property type="entry name" value="CarbopepD_reg_2"/>
    <property type="match status" value="1"/>
</dbReference>
<dbReference type="InterPro" id="IPR039426">
    <property type="entry name" value="TonB-dep_rcpt-like"/>
</dbReference>
<protein>
    <submittedName>
        <fullName evidence="9">TonB-linked outer membrane protein, SusC/RagA family</fullName>
    </submittedName>
</protein>
<feature type="domain" description="TonB-dependent receptor plug" evidence="8">
    <location>
        <begin position="165"/>
        <end position="268"/>
    </location>
</feature>
<keyword evidence="2 7" id="KW-0813">Transport</keyword>
<evidence type="ECO:0000259" key="8">
    <source>
        <dbReference type="Pfam" id="PF07715"/>
    </source>
</evidence>
<dbReference type="PROSITE" id="PS52016">
    <property type="entry name" value="TONB_DEPENDENT_REC_3"/>
    <property type="match status" value="1"/>
</dbReference>
<keyword evidence="10" id="KW-1185">Reference proteome</keyword>
<dbReference type="Proteomes" id="UP000184041">
    <property type="component" value="Unassembled WGS sequence"/>
</dbReference>
<dbReference type="InterPro" id="IPR012910">
    <property type="entry name" value="Plug_dom"/>
</dbReference>
<dbReference type="NCBIfam" id="TIGR04056">
    <property type="entry name" value="OMP_RagA_SusC"/>
    <property type="match status" value="1"/>
</dbReference>
<dbReference type="InterPro" id="IPR008969">
    <property type="entry name" value="CarboxyPept-like_regulatory"/>
</dbReference>
<proteinExistence type="inferred from homology"/>
<evidence type="ECO:0000256" key="6">
    <source>
        <dbReference type="ARBA" id="ARBA00023237"/>
    </source>
</evidence>
<comment type="subcellular location">
    <subcellularLocation>
        <location evidence="1 7">Cell outer membrane</location>
        <topology evidence="1 7">Multi-pass membrane protein</topology>
    </subcellularLocation>
</comment>
<dbReference type="OrthoDB" id="9768177at2"/>
<dbReference type="Gene3D" id="2.60.40.1120">
    <property type="entry name" value="Carboxypeptidase-like, regulatory domain"/>
    <property type="match status" value="1"/>
</dbReference>
<sequence length="1055" mass="115371">MQEIIFINIKLHNKLHHSHLIFSLTTVPGCSSHKIIINDDGKIMRYQSLSIVALTFICSLFLFPEESLSQAHSVEGTVSDQNGEPLPGVNIQIKGTTRGTSTGAEGSYKLTTESETDTLVFSFIGFETQEIPIQGRNQIDVAMTPATLESGEELVVIGYGTQQRSDLTGSVSSVRGDALTAPAVSNPAQALQGTASGVQVVSSGEPGSSPSINIRGIGTTGDSSPLFVVDGVFVNDISHLNNNDIESMEVLKDASATAIYGSRGANGVVLITTKQGTSEEPVFNFTMSEGVEVPTSYSMVNARQYATLINEGLENIGEESRYDLSQIDSSTDWFDEVMDPASVRKYNISFSQGTDRNSYYVSLGYDNQNGTVDKSGYKRYSVRVNNRYHLSDNVTIGHNLSGNWSDKDNRLGEAFGWTYRIPSTVPVRNPDGSYASTGIGSNGNVIAALDYHHNFTKSRALVGNAFAEVSFLENFQFKSSLGVDMSHAENTNFDPVFFVDENQRNQESSLSKRWAKTQNWLWENTLTYNQTVDMHKIDAVVGITAQENNFEQLGGERNNIFSDDRDLWYLDAGATEGLGNSNIASSSSIVSYLGRVNYTLMDRYLFTGTLRIDGSSKFPEDERWGTFPSFALGWRIIEEPFMDEAGWLSDLKIRGSWGQIGNQKIGDYRYYATAATGIGYAGIWGNSIDRGATITNLVNQNVTWEKSEQTDIGLQFALFEDKIEGEVDWYKRTTKDMLVEVGVPGSVGLNATEGNVGSVENSGIEFSLDLSGSQSDFYYNIGLRASTINNKVVDLGTRDELIGGNIGAGKNVSRARVGQPIGFFYGYKSLGPFDTQQEIDNAPTQSNVAPGDLRMADINGDGTISSEDRTKIGSPIPDYTGGLNITVGYKAFELSVDMYGSFGSEIYDGNNNVRYSGDDNFSKEWLDRWTGPGTSDEVPRITFGGDWNYEVSSRWVHDGSFVKIQNVRLQYTLPASTLEALPVSSANVYISGNNLHYFTKYEGLTPEIPGSVRSPGSVDDPNNANVNNNSALNAGIDNNIYPVSSFFQLGTSITF</sequence>
<evidence type="ECO:0000256" key="2">
    <source>
        <dbReference type="ARBA" id="ARBA00022448"/>
    </source>
</evidence>
<accession>A0A1M5BK14</accession>
<keyword evidence="6 7" id="KW-0998">Cell outer membrane</keyword>
<evidence type="ECO:0000256" key="1">
    <source>
        <dbReference type="ARBA" id="ARBA00004571"/>
    </source>
</evidence>
<dbReference type="STRING" id="1194090.SAMN05443144_108153"/>
<keyword evidence="3 7" id="KW-1134">Transmembrane beta strand</keyword>
<dbReference type="GO" id="GO:0009279">
    <property type="term" value="C:cell outer membrane"/>
    <property type="evidence" value="ECO:0007669"/>
    <property type="project" value="UniProtKB-SubCell"/>
</dbReference>
<dbReference type="InterPro" id="IPR023996">
    <property type="entry name" value="TonB-dep_OMP_SusC/RagA"/>
</dbReference>
<dbReference type="InterPro" id="IPR023997">
    <property type="entry name" value="TonB-dep_OMP_SusC/RagA_CS"/>
</dbReference>
<dbReference type="AlphaFoldDB" id="A0A1M5BK14"/>
<evidence type="ECO:0000313" key="10">
    <source>
        <dbReference type="Proteomes" id="UP000184041"/>
    </source>
</evidence>
<keyword evidence="4 7" id="KW-0812">Transmembrane</keyword>
<evidence type="ECO:0000256" key="4">
    <source>
        <dbReference type="ARBA" id="ARBA00022692"/>
    </source>
</evidence>
<keyword evidence="5 7" id="KW-0472">Membrane</keyword>
<dbReference type="SUPFAM" id="SSF49464">
    <property type="entry name" value="Carboxypeptidase regulatory domain-like"/>
    <property type="match status" value="1"/>
</dbReference>